<evidence type="ECO:0000313" key="1">
    <source>
        <dbReference type="EMBL" id="KAF2022599.1"/>
    </source>
</evidence>
<evidence type="ECO:0000313" key="2">
    <source>
        <dbReference type="Proteomes" id="UP000799777"/>
    </source>
</evidence>
<protein>
    <submittedName>
        <fullName evidence="1">Uncharacterized protein</fullName>
    </submittedName>
</protein>
<dbReference type="AlphaFoldDB" id="A0A9P4GVQ5"/>
<comment type="caution">
    <text evidence="1">The sequence shown here is derived from an EMBL/GenBank/DDBJ whole genome shotgun (WGS) entry which is preliminary data.</text>
</comment>
<sequence>MVLSKTRAFIIPLEASECIDLYDPWLLHRFDHEDMAFLGPSNSRRDFGTISLAVSVPDGIGRQTTTNCHFYAFGWYSGRLDLAHFSLVEASMYTPQYTAIQPWVEGWDRSSMEFMQKLNDQGVPKQSGVLIRLGKTGNTFLVTFTVERLSSKDVCTHVYWKVIFSCAVYPTSECPKIQQGQWQMGTVHLGRTT</sequence>
<reference evidence="1" key="1">
    <citation type="journal article" date="2020" name="Stud. Mycol.">
        <title>101 Dothideomycetes genomes: a test case for predicting lifestyles and emergence of pathogens.</title>
        <authorList>
            <person name="Haridas S."/>
            <person name="Albert R."/>
            <person name="Binder M."/>
            <person name="Bloem J."/>
            <person name="Labutti K."/>
            <person name="Salamov A."/>
            <person name="Andreopoulos B."/>
            <person name="Baker S."/>
            <person name="Barry K."/>
            <person name="Bills G."/>
            <person name="Bluhm B."/>
            <person name="Cannon C."/>
            <person name="Castanera R."/>
            <person name="Culley D."/>
            <person name="Daum C."/>
            <person name="Ezra D."/>
            <person name="Gonzalez J."/>
            <person name="Henrissat B."/>
            <person name="Kuo A."/>
            <person name="Liang C."/>
            <person name="Lipzen A."/>
            <person name="Lutzoni F."/>
            <person name="Magnuson J."/>
            <person name="Mondo S."/>
            <person name="Nolan M."/>
            <person name="Ohm R."/>
            <person name="Pangilinan J."/>
            <person name="Park H.-J."/>
            <person name="Ramirez L."/>
            <person name="Alfaro M."/>
            <person name="Sun H."/>
            <person name="Tritt A."/>
            <person name="Yoshinaga Y."/>
            <person name="Zwiers L.-H."/>
            <person name="Turgeon B."/>
            <person name="Goodwin S."/>
            <person name="Spatafora J."/>
            <person name="Crous P."/>
            <person name="Grigoriev I."/>
        </authorList>
    </citation>
    <scope>NUCLEOTIDE SEQUENCE</scope>
    <source>
        <strain evidence="1">CBS 110217</strain>
    </source>
</reference>
<name>A0A9P4GVQ5_9PLEO</name>
<dbReference type="OrthoDB" id="10405578at2759"/>
<proteinExistence type="predicted"/>
<accession>A0A9P4GVQ5</accession>
<keyword evidence="2" id="KW-1185">Reference proteome</keyword>
<dbReference type="EMBL" id="ML978514">
    <property type="protein sequence ID" value="KAF2022599.1"/>
    <property type="molecule type" value="Genomic_DNA"/>
</dbReference>
<organism evidence="1 2">
    <name type="scientific">Setomelanomma holmii</name>
    <dbReference type="NCBI Taxonomy" id="210430"/>
    <lineage>
        <taxon>Eukaryota</taxon>
        <taxon>Fungi</taxon>
        <taxon>Dikarya</taxon>
        <taxon>Ascomycota</taxon>
        <taxon>Pezizomycotina</taxon>
        <taxon>Dothideomycetes</taxon>
        <taxon>Pleosporomycetidae</taxon>
        <taxon>Pleosporales</taxon>
        <taxon>Pleosporineae</taxon>
        <taxon>Phaeosphaeriaceae</taxon>
        <taxon>Setomelanomma</taxon>
    </lineage>
</organism>
<gene>
    <name evidence="1" type="ORF">EK21DRAFT_119588</name>
</gene>
<dbReference type="Proteomes" id="UP000799777">
    <property type="component" value="Unassembled WGS sequence"/>
</dbReference>